<evidence type="ECO:0000259" key="2">
    <source>
        <dbReference type="Pfam" id="PF01558"/>
    </source>
</evidence>
<dbReference type="CDD" id="cd07034">
    <property type="entry name" value="TPP_PYR_PFOR_IOR-alpha_like"/>
    <property type="match status" value="1"/>
</dbReference>
<accession>A0AAF0D2Y3</accession>
<dbReference type="SUPFAM" id="SSF53323">
    <property type="entry name" value="Pyruvate-ferredoxin oxidoreductase, PFOR, domain III"/>
    <property type="match status" value="1"/>
</dbReference>
<dbReference type="Pfam" id="PF01855">
    <property type="entry name" value="POR_N"/>
    <property type="match status" value="1"/>
</dbReference>
<dbReference type="KEGG" id="oyw:OdinLCB4_001850"/>
<name>A0AAF0D2Y3_ODILC</name>
<dbReference type="InterPro" id="IPR009014">
    <property type="entry name" value="Transketo_C/PFOR_II"/>
</dbReference>
<dbReference type="Gene3D" id="3.40.50.970">
    <property type="match status" value="1"/>
</dbReference>
<evidence type="ECO:0000313" key="5">
    <source>
        <dbReference type="Proteomes" id="UP000186851"/>
    </source>
</evidence>
<evidence type="ECO:0000256" key="1">
    <source>
        <dbReference type="ARBA" id="ARBA00023002"/>
    </source>
</evidence>
<dbReference type="NCBIfam" id="TIGR03710">
    <property type="entry name" value="OAFO_sf"/>
    <property type="match status" value="1"/>
</dbReference>
<dbReference type="GO" id="GO:0006979">
    <property type="term" value="P:response to oxidative stress"/>
    <property type="evidence" value="ECO:0007669"/>
    <property type="project" value="TreeGrafter"/>
</dbReference>
<evidence type="ECO:0000313" key="4">
    <source>
        <dbReference type="EMBL" id="WEU40696.1"/>
    </source>
</evidence>
<dbReference type="PANTHER" id="PTHR32154:SF20">
    <property type="entry name" value="2-OXOGLUTARATE OXIDOREDUCTASE SUBUNIT KORA"/>
    <property type="match status" value="1"/>
</dbReference>
<reference evidence="4" key="2">
    <citation type="journal article" date="2022" name="Nat. Microbiol.">
        <title>A closed Candidatus Odinarchaeum chromosome exposes Asgard archaeal viruses.</title>
        <authorList>
            <person name="Tamarit D."/>
            <person name="Caceres E.F."/>
            <person name="Krupovic M."/>
            <person name="Nijland R."/>
            <person name="Eme L."/>
            <person name="Robinson N.P."/>
            <person name="Ettema T.J.G."/>
        </authorList>
    </citation>
    <scope>NUCLEOTIDE SEQUENCE</scope>
    <source>
        <strain evidence="4">LCB_4</strain>
    </source>
</reference>
<evidence type="ECO:0000259" key="3">
    <source>
        <dbReference type="Pfam" id="PF01855"/>
    </source>
</evidence>
<dbReference type="InterPro" id="IPR002880">
    <property type="entry name" value="Pyrv_Fd/Flavodoxin_OxRdtase_N"/>
</dbReference>
<dbReference type="GO" id="GO:0006082">
    <property type="term" value="P:organic acid metabolic process"/>
    <property type="evidence" value="ECO:0007669"/>
    <property type="project" value="UniProtKB-ARBA"/>
</dbReference>
<dbReference type="SUPFAM" id="SSF52922">
    <property type="entry name" value="TK C-terminal domain-like"/>
    <property type="match status" value="1"/>
</dbReference>
<feature type="domain" description="Pyruvate flavodoxin/ferredoxin oxidoreductase pyrimidine binding" evidence="3">
    <location>
        <begin position="212"/>
        <end position="445"/>
    </location>
</feature>
<dbReference type="EMBL" id="CP091871">
    <property type="protein sequence ID" value="WEU40696.1"/>
    <property type="molecule type" value="Genomic_DNA"/>
</dbReference>
<dbReference type="Proteomes" id="UP000186851">
    <property type="component" value="Chromosome"/>
</dbReference>
<feature type="domain" description="Pyruvate/ketoisovalerate oxidoreductase catalytic" evidence="2">
    <location>
        <begin position="21"/>
        <end position="178"/>
    </location>
</feature>
<dbReference type="Gene3D" id="3.40.920.10">
    <property type="entry name" value="Pyruvate-ferredoxin oxidoreductase, PFOR, domain III"/>
    <property type="match status" value="1"/>
</dbReference>
<organism evidence="4 5">
    <name type="scientific">Odinarchaeota yellowstonii (strain LCB_4)</name>
    <dbReference type="NCBI Taxonomy" id="1841599"/>
    <lineage>
        <taxon>Archaea</taxon>
        <taxon>Promethearchaeati</taxon>
        <taxon>Candidatus Odinarchaeota</taxon>
        <taxon>Candidatus Odinarchaeia</taxon>
        <taxon>Candidatus Odinarchaeales</taxon>
        <taxon>Candidatus Odinarchaeaceae</taxon>
        <taxon>Candidatus Odinarchaeum</taxon>
    </lineage>
</organism>
<sequence>MSNNLFTTPQKDVSIVLCGEAGQGIQTLEFFLTRIFKISGYHVYATKEYMSRIRGGSNSTQIRVSSDYVRAPVKRMDIFIPLDGKALKHLEKHITSNTVIIGDKANLKTELKLYDIPLTKISTEIGGKIYENMIAVGVISKLFKVNLQTLEDYLKNYFAKKGTEIVEKNIKAVKAGYDEAERLFKNSEINVIKNPDVKDHIVLNGAEAVALGAIAGGCNFIAAYPMSPSTNVFVFLAQHASTFNIIVEQAEDEISAINMAEGAWYAGARAMVSTSGGGFSLMTEGLSLAGMIESPLVIHLAQRPGPATGLPTRTEQADLNLALYAGHGEFPRAVFTPGSIEDAFYLTQKAFNLADKFQIPVFVLTDQYLIDSYYDIPELNLSELNIEKHVIKTSRDYKRYLLTASGVSPRGIPGYGDGVVVVDSDEHDEEGHITEDLDLRTKMVDKRLRKIKLIEKETLPPELHGAEQYKYLLIGWGSTYNSIIEALKNLNRKDAALLFFKQAYPVHSITSKYLEKAEKIIFIENNATCQFGRLIQQATGYKSENRILKYNGLPFTVEELVEKIEEIIGA</sequence>
<dbReference type="Gene3D" id="3.40.50.920">
    <property type="match status" value="1"/>
</dbReference>
<dbReference type="GO" id="GO:0044272">
    <property type="term" value="P:sulfur compound biosynthetic process"/>
    <property type="evidence" value="ECO:0007669"/>
    <property type="project" value="UniProtKB-ARBA"/>
</dbReference>
<dbReference type="Pfam" id="PF01558">
    <property type="entry name" value="POR"/>
    <property type="match status" value="1"/>
</dbReference>
<dbReference type="InterPro" id="IPR022367">
    <property type="entry name" value="2-oxoacid/accept_OxRdtase_asu"/>
</dbReference>
<gene>
    <name evidence="4" type="ORF">OdinLCB4_001850</name>
</gene>
<dbReference type="AlphaFoldDB" id="A0AAF0D2Y3"/>
<dbReference type="PANTHER" id="PTHR32154">
    <property type="entry name" value="PYRUVATE-FLAVODOXIN OXIDOREDUCTASE-RELATED"/>
    <property type="match status" value="1"/>
</dbReference>
<dbReference type="InterPro" id="IPR029061">
    <property type="entry name" value="THDP-binding"/>
</dbReference>
<dbReference type="InterPro" id="IPR050722">
    <property type="entry name" value="Pyruvate:ferred/Flavod_OxRd"/>
</dbReference>
<proteinExistence type="predicted"/>
<keyword evidence="1" id="KW-0560">Oxidoreductase</keyword>
<dbReference type="SUPFAM" id="SSF52518">
    <property type="entry name" value="Thiamin diphosphate-binding fold (THDP-binding)"/>
    <property type="match status" value="1"/>
</dbReference>
<reference evidence="4" key="1">
    <citation type="journal article" date="2017" name="Nature">
        <title>Asgard archaea illuminate the origin of eukaryotic cellular complexity.</title>
        <authorList>
            <person name="Zaremba-Niedzwiedzka K."/>
            <person name="Caceres E.F."/>
            <person name="Saw J.H."/>
            <person name="Backstrom D."/>
            <person name="Juzokaite L."/>
            <person name="Vancaester E."/>
            <person name="Seitz K.W."/>
            <person name="Anantharaman K."/>
            <person name="Starnawski P."/>
            <person name="Kjeldsen K.U."/>
            <person name="Scott M.B."/>
            <person name="Nunoura T."/>
            <person name="Banfield J.F."/>
            <person name="Schramm A."/>
            <person name="Baker B.J."/>
            <person name="Spang A."/>
            <person name="Ettema T.J.G."/>
        </authorList>
    </citation>
    <scope>NUCLEOTIDE SEQUENCE</scope>
    <source>
        <strain evidence="4">LCB_4</strain>
    </source>
</reference>
<dbReference type="FunFam" id="3.40.50.970:FF:000022">
    <property type="entry name" value="2-oxoglutarate ferredoxin oxidoreductase alpha subunit"/>
    <property type="match status" value="1"/>
</dbReference>
<protein>
    <submittedName>
        <fullName evidence="4">2-oxoacid:acceptor oxidoreductase subunit alpha</fullName>
    </submittedName>
</protein>
<dbReference type="InterPro" id="IPR019752">
    <property type="entry name" value="Pyrv/ketoisovalerate_OxRed_cat"/>
</dbReference>
<dbReference type="InterPro" id="IPR002869">
    <property type="entry name" value="Pyrv_flavodox_OxRed_cen"/>
</dbReference>
<dbReference type="GO" id="GO:0016903">
    <property type="term" value="F:oxidoreductase activity, acting on the aldehyde or oxo group of donors"/>
    <property type="evidence" value="ECO:0007669"/>
    <property type="project" value="InterPro"/>
</dbReference>